<keyword evidence="1" id="KW-1133">Transmembrane helix</keyword>
<accession>A0A7R9QDI6</accession>
<dbReference type="AlphaFoldDB" id="A0A7R9QDI6"/>
<evidence type="ECO:0000313" key="2">
    <source>
        <dbReference type="EMBL" id="CAD7641826.1"/>
    </source>
</evidence>
<feature type="transmembrane region" description="Helical" evidence="1">
    <location>
        <begin position="43"/>
        <end position="68"/>
    </location>
</feature>
<reference evidence="2" key="1">
    <citation type="submission" date="2020-11" db="EMBL/GenBank/DDBJ databases">
        <authorList>
            <person name="Tran Van P."/>
        </authorList>
    </citation>
    <scope>NUCLEOTIDE SEQUENCE</scope>
</reference>
<dbReference type="OrthoDB" id="10255969at2759"/>
<evidence type="ECO:0000256" key="1">
    <source>
        <dbReference type="SAM" id="Phobius"/>
    </source>
</evidence>
<protein>
    <submittedName>
        <fullName evidence="2">Uncharacterized protein</fullName>
    </submittedName>
</protein>
<feature type="transmembrane region" description="Helical" evidence="1">
    <location>
        <begin position="6"/>
        <end position="22"/>
    </location>
</feature>
<gene>
    <name evidence="2" type="ORF">OSB1V03_LOCUS18853</name>
</gene>
<keyword evidence="1" id="KW-0472">Membrane</keyword>
<dbReference type="EMBL" id="OC880524">
    <property type="protein sequence ID" value="CAD7641826.1"/>
    <property type="molecule type" value="Genomic_DNA"/>
</dbReference>
<dbReference type="EMBL" id="CAJPIZ010025949">
    <property type="protein sequence ID" value="CAG2118903.1"/>
    <property type="molecule type" value="Genomic_DNA"/>
</dbReference>
<organism evidence="2">
    <name type="scientific">Medioppia subpectinata</name>
    <dbReference type="NCBI Taxonomy" id="1979941"/>
    <lineage>
        <taxon>Eukaryota</taxon>
        <taxon>Metazoa</taxon>
        <taxon>Ecdysozoa</taxon>
        <taxon>Arthropoda</taxon>
        <taxon>Chelicerata</taxon>
        <taxon>Arachnida</taxon>
        <taxon>Acari</taxon>
        <taxon>Acariformes</taxon>
        <taxon>Sarcoptiformes</taxon>
        <taxon>Oribatida</taxon>
        <taxon>Brachypylina</taxon>
        <taxon>Oppioidea</taxon>
        <taxon>Oppiidae</taxon>
        <taxon>Medioppia</taxon>
    </lineage>
</organism>
<keyword evidence="3" id="KW-1185">Reference proteome</keyword>
<name>A0A7R9QDI6_9ACAR</name>
<keyword evidence="1" id="KW-0812">Transmembrane</keyword>
<feature type="non-terminal residue" evidence="2">
    <location>
        <position position="1"/>
    </location>
</feature>
<feature type="transmembrane region" description="Helical" evidence="1">
    <location>
        <begin position="80"/>
        <end position="98"/>
    </location>
</feature>
<evidence type="ECO:0000313" key="3">
    <source>
        <dbReference type="Proteomes" id="UP000759131"/>
    </source>
</evidence>
<proteinExistence type="predicted"/>
<sequence length="130" mass="14407">PGAIVAIIYSTPLLLASFLIVLEKKDGLLERSFVSGVRSFEVLISHMFILILALLVQVALLMFVAFIVFDVKLMGNASEVFWLMFLQGSNVNGIWVSVPDVDDMRRVLAIGFSTWTNADHILHGTFISAH</sequence>
<dbReference type="Proteomes" id="UP000759131">
    <property type="component" value="Unassembled WGS sequence"/>
</dbReference>